<organism evidence="1">
    <name type="scientific">Magallana gigas</name>
    <name type="common">Pacific oyster</name>
    <name type="synonym">Crassostrea gigas</name>
    <dbReference type="NCBI Taxonomy" id="29159"/>
    <lineage>
        <taxon>Eukaryota</taxon>
        <taxon>Metazoa</taxon>
        <taxon>Spiralia</taxon>
        <taxon>Lophotrochozoa</taxon>
        <taxon>Mollusca</taxon>
        <taxon>Bivalvia</taxon>
        <taxon>Autobranchia</taxon>
        <taxon>Pteriomorphia</taxon>
        <taxon>Ostreida</taxon>
        <taxon>Ostreoidea</taxon>
        <taxon>Ostreidae</taxon>
        <taxon>Magallana</taxon>
    </lineage>
</organism>
<sequence>MNVFRFVYSDLVLSTQFSIYGGVMKTDEFTRTDVSPREIRERTVIIQNVDDDSSISSTSSPKRTTTRGNSRSRKTCVTTTLVGIVLVLLLLGASCVPLILYFVEKGNNFDIITHDKQQYRQLNYNRGAHGPVVMGVLPVTEKALLQTPLWSIDVLC</sequence>
<reference evidence="1" key="1">
    <citation type="journal article" date="2012" name="Nature">
        <title>The oyster genome reveals stress adaptation and complexity of shell formation.</title>
        <authorList>
            <person name="Zhang G."/>
            <person name="Fang X."/>
            <person name="Guo X."/>
            <person name="Li L."/>
            <person name="Luo R."/>
            <person name="Xu F."/>
            <person name="Yang P."/>
            <person name="Zhang L."/>
            <person name="Wang X."/>
            <person name="Qi H."/>
            <person name="Xiong Z."/>
            <person name="Que H."/>
            <person name="Xie Y."/>
            <person name="Holland P.W."/>
            <person name="Paps J."/>
            <person name="Zhu Y."/>
            <person name="Wu F."/>
            <person name="Chen Y."/>
            <person name="Wang J."/>
            <person name="Peng C."/>
            <person name="Meng J."/>
            <person name="Yang L."/>
            <person name="Liu J."/>
            <person name="Wen B."/>
            <person name="Zhang N."/>
            <person name="Huang Z."/>
            <person name="Zhu Q."/>
            <person name="Feng Y."/>
            <person name="Mount A."/>
            <person name="Hedgecock D."/>
            <person name="Xu Z."/>
            <person name="Liu Y."/>
            <person name="Domazet-Loso T."/>
            <person name="Du Y."/>
            <person name="Sun X."/>
            <person name="Zhang S."/>
            <person name="Liu B."/>
            <person name="Cheng P."/>
            <person name="Jiang X."/>
            <person name="Li J."/>
            <person name="Fan D."/>
            <person name="Wang W."/>
            <person name="Fu W."/>
            <person name="Wang T."/>
            <person name="Wang B."/>
            <person name="Zhang J."/>
            <person name="Peng Z."/>
            <person name="Li Y."/>
            <person name="Li N."/>
            <person name="Wang J."/>
            <person name="Chen M."/>
            <person name="He Y."/>
            <person name="Tan F."/>
            <person name="Song X."/>
            <person name="Zheng Q."/>
            <person name="Huang R."/>
            <person name="Yang H."/>
            <person name="Du X."/>
            <person name="Chen L."/>
            <person name="Yang M."/>
            <person name="Gaffney P.M."/>
            <person name="Wang S."/>
            <person name="Luo L."/>
            <person name="She Z."/>
            <person name="Ming Y."/>
            <person name="Huang W."/>
            <person name="Zhang S."/>
            <person name="Huang B."/>
            <person name="Zhang Y."/>
            <person name="Qu T."/>
            <person name="Ni P."/>
            <person name="Miao G."/>
            <person name="Wang J."/>
            <person name="Wang Q."/>
            <person name="Steinberg C.E."/>
            <person name="Wang H."/>
            <person name="Li N."/>
            <person name="Qian L."/>
            <person name="Zhang G."/>
            <person name="Li Y."/>
            <person name="Yang H."/>
            <person name="Liu X."/>
            <person name="Wang J."/>
            <person name="Yin Y."/>
            <person name="Wang J."/>
        </authorList>
    </citation>
    <scope>NUCLEOTIDE SEQUENCE [LARGE SCALE GENOMIC DNA]</scope>
    <source>
        <strain evidence="1">05x7-T-G4-1.051#20</strain>
    </source>
</reference>
<evidence type="ECO:0000313" key="1">
    <source>
        <dbReference type="EMBL" id="EKC25699.1"/>
    </source>
</evidence>
<protein>
    <submittedName>
        <fullName evidence="1">Uncharacterized protein</fullName>
    </submittedName>
</protein>
<dbReference type="HOGENOM" id="CLU_1688437_0_0_1"/>
<dbReference type="InParanoid" id="K1Q2U2"/>
<dbReference type="AlphaFoldDB" id="K1Q2U2"/>
<accession>K1Q2U2</accession>
<gene>
    <name evidence="1" type="ORF">CGI_10015198</name>
</gene>
<proteinExistence type="predicted"/>
<name>K1Q2U2_MAGGI</name>
<dbReference type="EMBL" id="JH817541">
    <property type="protein sequence ID" value="EKC25699.1"/>
    <property type="molecule type" value="Genomic_DNA"/>
</dbReference>